<sequence>MRLRRAGLGQLMLIFYQYEVDPNPIVVCMTAVGVSGLALDFILRRLGVLAMPWRR</sequence>
<accession>A0A852ZTH9</accession>
<proteinExistence type="predicted"/>
<comment type="caution">
    <text evidence="1">The sequence shown here is derived from an EMBL/GenBank/DDBJ whole genome shotgun (WGS) entry which is preliminary data.</text>
</comment>
<dbReference type="Proteomes" id="UP000579605">
    <property type="component" value="Unassembled WGS sequence"/>
</dbReference>
<evidence type="ECO:0000313" key="1">
    <source>
        <dbReference type="EMBL" id="NYH92300.1"/>
    </source>
</evidence>
<organism evidence="1 2">
    <name type="scientific">Actinopolymorpha rutila</name>
    <dbReference type="NCBI Taxonomy" id="446787"/>
    <lineage>
        <taxon>Bacteria</taxon>
        <taxon>Bacillati</taxon>
        <taxon>Actinomycetota</taxon>
        <taxon>Actinomycetes</taxon>
        <taxon>Propionibacteriales</taxon>
        <taxon>Actinopolymorphaceae</taxon>
        <taxon>Actinopolymorpha</taxon>
    </lineage>
</organism>
<reference evidence="1 2" key="1">
    <citation type="submission" date="2020-07" db="EMBL/GenBank/DDBJ databases">
        <title>Sequencing the genomes of 1000 actinobacteria strains.</title>
        <authorList>
            <person name="Klenk H.-P."/>
        </authorList>
    </citation>
    <scope>NUCLEOTIDE SEQUENCE [LARGE SCALE GENOMIC DNA]</scope>
    <source>
        <strain evidence="1 2">DSM 18448</strain>
    </source>
</reference>
<dbReference type="RefSeq" id="WP_179789744.1">
    <property type="nucleotide sequence ID" value="NZ_BAAARR010000005.1"/>
</dbReference>
<dbReference type="EMBL" id="JACBZH010000001">
    <property type="protein sequence ID" value="NYH92300.1"/>
    <property type="molecule type" value="Genomic_DNA"/>
</dbReference>
<keyword evidence="2" id="KW-1185">Reference proteome</keyword>
<name>A0A852ZTH9_9ACTN</name>
<protein>
    <submittedName>
        <fullName evidence="1">ABC-type nitrate/sulfonate/bicarbonate transport system permease component</fullName>
    </submittedName>
</protein>
<dbReference type="AlphaFoldDB" id="A0A852ZTH9"/>
<gene>
    <name evidence="1" type="ORF">F4554_004938</name>
</gene>
<evidence type="ECO:0000313" key="2">
    <source>
        <dbReference type="Proteomes" id="UP000579605"/>
    </source>
</evidence>